<proteinExistence type="predicted"/>
<comment type="caution">
    <text evidence="1">The sequence shown here is derived from an EMBL/GenBank/DDBJ whole genome shotgun (WGS) entry which is preliminary data.</text>
</comment>
<name>X1E4Y4_9ZZZZ</name>
<accession>X1E4Y4</accession>
<sequence length="69" mass="7961">MISAIATYHDQPPFEAAPNIIKRAKEFFDTEPVVNIIKYFEELIDSEQIYGSITIIEVHRTTHKAKEVI</sequence>
<gene>
    <name evidence="1" type="ORF">S03H2_02821</name>
</gene>
<organism evidence="1">
    <name type="scientific">marine sediment metagenome</name>
    <dbReference type="NCBI Taxonomy" id="412755"/>
    <lineage>
        <taxon>unclassified sequences</taxon>
        <taxon>metagenomes</taxon>
        <taxon>ecological metagenomes</taxon>
    </lineage>
</organism>
<reference evidence="1" key="1">
    <citation type="journal article" date="2014" name="Front. Microbiol.">
        <title>High frequency of phylogenetically diverse reductive dehalogenase-homologous genes in deep subseafloor sedimentary metagenomes.</title>
        <authorList>
            <person name="Kawai M."/>
            <person name="Futagami T."/>
            <person name="Toyoda A."/>
            <person name="Takaki Y."/>
            <person name="Nishi S."/>
            <person name="Hori S."/>
            <person name="Arai W."/>
            <person name="Tsubouchi T."/>
            <person name="Morono Y."/>
            <person name="Uchiyama I."/>
            <person name="Ito T."/>
            <person name="Fujiyama A."/>
            <person name="Inagaki F."/>
            <person name="Takami H."/>
        </authorList>
    </citation>
    <scope>NUCLEOTIDE SEQUENCE</scope>
    <source>
        <strain evidence="1">Expedition CK06-06</strain>
    </source>
</reference>
<protein>
    <submittedName>
        <fullName evidence="1">Uncharacterized protein</fullName>
    </submittedName>
</protein>
<dbReference type="EMBL" id="BARU01000984">
    <property type="protein sequence ID" value="GAH27597.1"/>
    <property type="molecule type" value="Genomic_DNA"/>
</dbReference>
<evidence type="ECO:0000313" key="1">
    <source>
        <dbReference type="EMBL" id="GAH27597.1"/>
    </source>
</evidence>
<dbReference type="AlphaFoldDB" id="X1E4Y4"/>